<dbReference type="EC" id="2.4.1.1" evidence="11"/>
<dbReference type="PANTHER" id="PTHR11468">
    <property type="entry name" value="GLYCOGEN PHOSPHORYLASE"/>
    <property type="match status" value="1"/>
</dbReference>
<keyword evidence="4" id="KW-0021">Allosteric enzyme</keyword>
<evidence type="ECO:0000256" key="6">
    <source>
        <dbReference type="ARBA" id="ARBA00022679"/>
    </source>
</evidence>
<evidence type="ECO:0000256" key="8">
    <source>
        <dbReference type="ARBA" id="ARBA00023277"/>
    </source>
</evidence>
<dbReference type="EMBL" id="CP073809">
    <property type="protein sequence ID" value="UTH14603.1"/>
    <property type="molecule type" value="Genomic_DNA"/>
</dbReference>
<evidence type="ECO:0000256" key="11">
    <source>
        <dbReference type="RuleBase" id="RU000587"/>
    </source>
</evidence>
<keyword evidence="7 10" id="KW-0663">Pyridoxal phosphate</keyword>
<dbReference type="PROSITE" id="PS00102">
    <property type="entry name" value="PHOSPHORYLASE"/>
    <property type="match status" value="1"/>
</dbReference>
<keyword evidence="8 11" id="KW-0119">Carbohydrate metabolism</keyword>
<sequence>MRTYTKYEFLDLLEDKLRKQRMTTVDDATDKDLFYAIAAIINDEVRQAGLETVKRYRQNKERQVSYLSLEFLIGRLIESNLVNTGFKAVCDEVLTDLGRSPRAVYHEEEDAALGNGGLGRLAACFLDSVASLGLAGNGFGIRYRYGLFEQHIAEGHQIELPDNWLKEPYPWETRRAEEAVTVNFGGSVDYITDDDGNYVFTVTHLQRVTAVPYDVSIVGYRNDVVNNLRLFKAEAADHLENATYNSRLDEMNAIDQISAVLYPDDNSEDGKLLRLKQQYFLVSATIQTLVKRFKQTFGMPLTQFHDKNVIQINDTHPTLGIPELMRVLMDEEGLDWDAAWHVTTQTFAYTNHTIMQEALEKWSYNLIRQLNPRVLMIIEEINRRFCEDKPAEDIEEIAIISDGLVHMSRLAIVGSFSVNGVAALHSEIIKNYTFNAFYRLTPDKFNNKTNGITHRRWLQNANPELSRLITERIGDTWVTHPEQLEQLMNYTDDVEFLEQLHAVKFSNKQRLKALIFEQTGITVDENSIFDVQIKRLHEYKRQLLNVFHMMYLYNTIKDNPAINMQPRTFIFGAKAAPGYKRAKEIIRLIHAVADTVNADPAVGSRMKVVFLENYNVSLAEDIIPAADISEQISTASMEASGTGNMKMMMNGAVTLGTMDGANVEIDERVGRDNIIIFGLSSDDVIGYQHNGGYNARDVYTNDDRVKRVMDQLIDDTFNHGKSFDDLYYHLLKDNDPYFVLEDFTAYVEAQERAAALYQDKKTWQRMSLVNIAQSGRFSSDRTIKEYNQDIWKLHNNQ</sequence>
<comment type="similarity">
    <text evidence="3 11">Belongs to the glycogen phosphorylase family.</text>
</comment>
<dbReference type="PANTHER" id="PTHR11468:SF3">
    <property type="entry name" value="GLYCOGEN PHOSPHORYLASE, LIVER FORM"/>
    <property type="match status" value="1"/>
</dbReference>
<evidence type="ECO:0000256" key="3">
    <source>
        <dbReference type="ARBA" id="ARBA00006047"/>
    </source>
</evidence>
<evidence type="ECO:0000256" key="2">
    <source>
        <dbReference type="ARBA" id="ARBA00001933"/>
    </source>
</evidence>
<comment type="function">
    <text evidence="11">Allosteric enzyme that catalyzes the rate-limiting step in glycogen catabolism, the phosphorolytic cleavage of glycogen to produce glucose-1-phosphate, and plays a central role in maintaining cellular and organismal glucose homeostasis.</text>
</comment>
<proteinExistence type="inferred from homology"/>
<dbReference type="NCBIfam" id="TIGR02093">
    <property type="entry name" value="P_ylase"/>
    <property type="match status" value="1"/>
</dbReference>
<dbReference type="KEGG" id="mequ:KFV11_04390"/>
<keyword evidence="5 11" id="KW-0328">Glycosyltransferase</keyword>
<dbReference type="AlphaFoldDB" id="A0A9Q9BWY6"/>
<dbReference type="GO" id="GO:0005737">
    <property type="term" value="C:cytoplasm"/>
    <property type="evidence" value="ECO:0007669"/>
    <property type="project" value="TreeGrafter"/>
</dbReference>
<evidence type="ECO:0000256" key="4">
    <source>
        <dbReference type="ARBA" id="ARBA00022533"/>
    </source>
</evidence>
<dbReference type="RefSeq" id="WP_254250434.1">
    <property type="nucleotide sequence ID" value="NZ_CP073809.1"/>
</dbReference>
<dbReference type="InterPro" id="IPR035090">
    <property type="entry name" value="Pyridoxal_P_attach_site"/>
</dbReference>
<evidence type="ECO:0000256" key="7">
    <source>
        <dbReference type="ARBA" id="ARBA00022898"/>
    </source>
</evidence>
<comment type="function">
    <text evidence="9">Phosphorylase is an important allosteric enzyme in carbohydrate metabolism. Enzymes from different sources differ in their regulatory mechanisms and in their natural substrates. However, all known phosphorylases share catalytic and structural properties.</text>
</comment>
<dbReference type="InterPro" id="IPR011833">
    <property type="entry name" value="Glycg_phsphrylas"/>
</dbReference>
<organism evidence="12 13">
    <name type="scientific">Macrococcus equipercicus</name>
    <dbReference type="NCBI Taxonomy" id="69967"/>
    <lineage>
        <taxon>Bacteria</taxon>
        <taxon>Bacillati</taxon>
        <taxon>Bacillota</taxon>
        <taxon>Bacilli</taxon>
        <taxon>Bacillales</taxon>
        <taxon>Staphylococcaceae</taxon>
        <taxon>Macrococcus</taxon>
    </lineage>
</organism>
<dbReference type="FunFam" id="3.40.50.2000:FF:000003">
    <property type="entry name" value="Alpha-1,4 glucan phosphorylase"/>
    <property type="match status" value="1"/>
</dbReference>
<gene>
    <name evidence="12" type="ORF">KFV11_04390</name>
</gene>
<comment type="catalytic activity">
    <reaction evidence="1 11">
        <text>[(1-&gt;4)-alpha-D-glucosyl](n) + phosphate = [(1-&gt;4)-alpha-D-glucosyl](n-1) + alpha-D-glucose 1-phosphate</text>
        <dbReference type="Rhea" id="RHEA:41732"/>
        <dbReference type="Rhea" id="RHEA-COMP:9584"/>
        <dbReference type="Rhea" id="RHEA-COMP:9586"/>
        <dbReference type="ChEBI" id="CHEBI:15444"/>
        <dbReference type="ChEBI" id="CHEBI:43474"/>
        <dbReference type="ChEBI" id="CHEBI:58601"/>
        <dbReference type="EC" id="2.4.1.1"/>
    </reaction>
</comment>
<dbReference type="GO" id="GO:0030170">
    <property type="term" value="F:pyridoxal phosphate binding"/>
    <property type="evidence" value="ECO:0007669"/>
    <property type="project" value="InterPro"/>
</dbReference>
<dbReference type="Gene3D" id="3.40.50.2000">
    <property type="entry name" value="Glycogen Phosphorylase B"/>
    <property type="match status" value="2"/>
</dbReference>
<evidence type="ECO:0000256" key="10">
    <source>
        <dbReference type="PIRSR" id="PIRSR000460-1"/>
    </source>
</evidence>
<name>A0A9Q9BWY6_9STAP</name>
<accession>A0A9Q9BWY6</accession>
<dbReference type="Pfam" id="PF00343">
    <property type="entry name" value="Phosphorylase"/>
    <property type="match status" value="1"/>
</dbReference>
<reference evidence="12" key="1">
    <citation type="submission" date="2021-04" db="EMBL/GenBank/DDBJ databases">
        <title>Complete Genome Sequences of Macrococcus spp. from dog and cattle.</title>
        <authorList>
            <person name="Schwendener S."/>
            <person name="Perreten V."/>
        </authorList>
    </citation>
    <scope>NUCLEOTIDE SEQUENCE</scope>
    <source>
        <strain evidence="12">Epi0143-OL</strain>
    </source>
</reference>
<dbReference type="PIRSF" id="PIRSF000460">
    <property type="entry name" value="Pprylas_GlgP"/>
    <property type="match status" value="1"/>
</dbReference>
<dbReference type="InterPro" id="IPR000811">
    <property type="entry name" value="Glyco_trans_35"/>
</dbReference>
<evidence type="ECO:0000256" key="5">
    <source>
        <dbReference type="ARBA" id="ARBA00022676"/>
    </source>
</evidence>
<dbReference type="Proteomes" id="UP001057381">
    <property type="component" value="Chromosome"/>
</dbReference>
<dbReference type="GO" id="GO:0008184">
    <property type="term" value="F:glycogen phosphorylase activity"/>
    <property type="evidence" value="ECO:0007669"/>
    <property type="project" value="InterPro"/>
</dbReference>
<evidence type="ECO:0000313" key="13">
    <source>
        <dbReference type="Proteomes" id="UP001057381"/>
    </source>
</evidence>
<keyword evidence="6 11" id="KW-0808">Transferase</keyword>
<dbReference type="SUPFAM" id="SSF53756">
    <property type="entry name" value="UDP-Glycosyltransferase/glycogen phosphorylase"/>
    <property type="match status" value="1"/>
</dbReference>
<comment type="cofactor">
    <cofactor evidence="2 11">
        <name>pyridoxal 5'-phosphate</name>
        <dbReference type="ChEBI" id="CHEBI:597326"/>
    </cofactor>
</comment>
<dbReference type="GO" id="GO:0005980">
    <property type="term" value="P:glycogen catabolic process"/>
    <property type="evidence" value="ECO:0007669"/>
    <property type="project" value="TreeGrafter"/>
</dbReference>
<evidence type="ECO:0000256" key="1">
    <source>
        <dbReference type="ARBA" id="ARBA00001275"/>
    </source>
</evidence>
<evidence type="ECO:0000313" key="12">
    <source>
        <dbReference type="EMBL" id="UTH14603.1"/>
    </source>
</evidence>
<evidence type="ECO:0000256" key="9">
    <source>
        <dbReference type="ARBA" id="ARBA00025174"/>
    </source>
</evidence>
<feature type="modified residue" description="N6-(pyridoxal phosphate)lysine" evidence="10">
    <location>
        <position position="646"/>
    </location>
</feature>
<protein>
    <recommendedName>
        <fullName evidence="11">Alpha-1,4 glucan phosphorylase</fullName>
        <ecNumber evidence="11">2.4.1.1</ecNumber>
    </recommendedName>
</protein>
<dbReference type="CDD" id="cd04300">
    <property type="entry name" value="GT35_Glycogen_Phosphorylase"/>
    <property type="match status" value="1"/>
</dbReference>